<comment type="caution">
    <text evidence="1">The sequence shown here is derived from an EMBL/GenBank/DDBJ whole genome shotgun (WGS) entry which is preliminary data.</text>
</comment>
<evidence type="ECO:0000313" key="1">
    <source>
        <dbReference type="EMBL" id="HGU41814.1"/>
    </source>
</evidence>
<dbReference type="EMBL" id="DSZT01000078">
    <property type="protein sequence ID" value="HGU41814.1"/>
    <property type="molecule type" value="Genomic_DNA"/>
</dbReference>
<protein>
    <submittedName>
        <fullName evidence="1">Uncharacterized protein</fullName>
    </submittedName>
</protein>
<proteinExistence type="predicted"/>
<gene>
    <name evidence="1" type="ORF">ENT72_02675</name>
</gene>
<reference evidence="1" key="1">
    <citation type="journal article" date="2020" name="mSystems">
        <title>Genome- and Community-Level Interaction Insights into Carbon Utilization and Element Cycling Functions of Hydrothermarchaeota in Hydrothermal Sediment.</title>
        <authorList>
            <person name="Zhou Z."/>
            <person name="Liu Y."/>
            <person name="Xu W."/>
            <person name="Pan J."/>
            <person name="Luo Z.H."/>
            <person name="Li M."/>
        </authorList>
    </citation>
    <scope>NUCLEOTIDE SEQUENCE [LARGE SCALE GENOMIC DNA]</scope>
    <source>
        <strain evidence="1">SpSt-604</strain>
    </source>
</reference>
<dbReference type="AlphaFoldDB" id="A0A7C4RXZ0"/>
<organism evidence="1">
    <name type="scientific">Fervidobacterium pennivorans</name>
    <dbReference type="NCBI Taxonomy" id="93466"/>
    <lineage>
        <taxon>Bacteria</taxon>
        <taxon>Thermotogati</taxon>
        <taxon>Thermotogota</taxon>
        <taxon>Thermotogae</taxon>
        <taxon>Thermotogales</taxon>
        <taxon>Fervidobacteriaceae</taxon>
        <taxon>Fervidobacterium</taxon>
    </lineage>
</organism>
<name>A0A7C4RXZ0_FERPE</name>
<sequence>MMVMSEKDEVLVWRKDTWGSYGQHDNLYTFVIDLNNLSIEPIYKLVTVRHENRDSRKNVHRFTYVKRSELSKLVGKVLKVVHDYASSSKRNVTVKYYVVKDGGELAELHAETGLRDFEGFYDEVEVDGKKLRLRKERVEVV</sequence>
<accession>A0A7C4RXZ0</accession>